<gene>
    <name evidence="2" type="ORF">AB8O55_16920</name>
</gene>
<dbReference type="EMBL" id="JBGEHV010000031">
    <property type="protein sequence ID" value="MEY8041094.1"/>
    <property type="molecule type" value="Genomic_DNA"/>
</dbReference>
<evidence type="ECO:0000313" key="3">
    <source>
        <dbReference type="Proteomes" id="UP001564626"/>
    </source>
</evidence>
<feature type="domain" description="DUF5753" evidence="1">
    <location>
        <begin position="8"/>
        <end position="105"/>
    </location>
</feature>
<reference evidence="2 3" key="1">
    <citation type="submission" date="2024-08" db="EMBL/GenBank/DDBJ databases">
        <title>Genome mining of Saccharopolyspora cebuensis PGLac3 from Nigerian medicinal plant.</title>
        <authorList>
            <person name="Ezeobiora C.E."/>
            <person name="Igbokwe N.H."/>
            <person name="Amin D.H."/>
            <person name="Mendie U.E."/>
        </authorList>
    </citation>
    <scope>NUCLEOTIDE SEQUENCE [LARGE SCALE GENOMIC DNA]</scope>
    <source>
        <strain evidence="2 3">PGLac3</strain>
    </source>
</reference>
<proteinExistence type="predicted"/>
<organism evidence="2 3">
    <name type="scientific">Saccharopolyspora cebuensis</name>
    <dbReference type="NCBI Taxonomy" id="418759"/>
    <lineage>
        <taxon>Bacteria</taxon>
        <taxon>Bacillati</taxon>
        <taxon>Actinomycetota</taxon>
        <taxon>Actinomycetes</taxon>
        <taxon>Pseudonocardiales</taxon>
        <taxon>Pseudonocardiaceae</taxon>
        <taxon>Saccharopolyspora</taxon>
    </lineage>
</organism>
<dbReference type="Proteomes" id="UP001564626">
    <property type="component" value="Unassembled WGS sequence"/>
</dbReference>
<evidence type="ECO:0000259" key="1">
    <source>
        <dbReference type="Pfam" id="PF19054"/>
    </source>
</evidence>
<dbReference type="RefSeq" id="WP_345360604.1">
    <property type="nucleotide sequence ID" value="NZ_BAABII010000004.1"/>
</dbReference>
<keyword evidence="3" id="KW-1185">Reference proteome</keyword>
<accession>A0ABV4CNT7</accession>
<protein>
    <submittedName>
        <fullName evidence="2">DUF5753 domain-containing protein</fullName>
    </submittedName>
</protein>
<dbReference type="InterPro" id="IPR043917">
    <property type="entry name" value="DUF5753"/>
</dbReference>
<sequence>MPLTQQESPGGAAVMADQLRHILDVADQPNITVHVLAGGATSWHPAHAGPFMLFDFRKEPSIVHLEHLSSSAFLYAPGDVRVYSDAVANLTRLAMAPDESAGVIADRVKELEKGTR</sequence>
<dbReference type="Pfam" id="PF19054">
    <property type="entry name" value="DUF5753"/>
    <property type="match status" value="1"/>
</dbReference>
<name>A0ABV4CNT7_9PSEU</name>
<evidence type="ECO:0000313" key="2">
    <source>
        <dbReference type="EMBL" id="MEY8041094.1"/>
    </source>
</evidence>
<comment type="caution">
    <text evidence="2">The sequence shown here is derived from an EMBL/GenBank/DDBJ whole genome shotgun (WGS) entry which is preliminary data.</text>
</comment>